<gene>
    <name evidence="1" type="ORF">HF325_001617</name>
</gene>
<organism evidence="1 2">
    <name type="scientific">Metschnikowia pulcherrima</name>
    <dbReference type="NCBI Taxonomy" id="27326"/>
    <lineage>
        <taxon>Eukaryota</taxon>
        <taxon>Fungi</taxon>
        <taxon>Dikarya</taxon>
        <taxon>Ascomycota</taxon>
        <taxon>Saccharomycotina</taxon>
        <taxon>Pichiomycetes</taxon>
        <taxon>Metschnikowiaceae</taxon>
        <taxon>Metschnikowia</taxon>
    </lineage>
</organism>
<reference evidence="1" key="1">
    <citation type="submission" date="2020-10" db="EMBL/GenBank/DDBJ databases">
        <title>The Whole-Genome Sequence of Metschnikowia persimmonesis, a Novel Endophytic Yeast Species Isolated from Medicinal Plant Diospyros kaki Thumb.</title>
        <authorList>
            <person name="Rahmat E."/>
            <person name="Kang Y."/>
        </authorList>
    </citation>
    <scope>NUCLEOTIDE SEQUENCE</scope>
    <source>
        <strain evidence="1">KIOM G15050</strain>
    </source>
</reference>
<proteinExistence type="predicted"/>
<evidence type="ECO:0000313" key="2">
    <source>
        <dbReference type="Proteomes" id="UP000649328"/>
    </source>
</evidence>
<name>A0A8H7LD88_9ASCO</name>
<protein>
    <submittedName>
        <fullName evidence="1">Uncharacterized protein</fullName>
    </submittedName>
</protein>
<accession>A0A8H7LD88</accession>
<comment type="caution">
    <text evidence="1">The sequence shown here is derived from an EMBL/GenBank/DDBJ whole genome shotgun (WGS) entry which is preliminary data.</text>
</comment>
<dbReference type="OrthoDB" id="10377416at2759"/>
<dbReference type="Proteomes" id="UP000649328">
    <property type="component" value="Unassembled WGS sequence"/>
</dbReference>
<evidence type="ECO:0000313" key="1">
    <source>
        <dbReference type="EMBL" id="KAF8004169.1"/>
    </source>
</evidence>
<dbReference type="EMBL" id="JACBPP010000002">
    <property type="protein sequence ID" value="KAF8004169.1"/>
    <property type="molecule type" value="Genomic_DNA"/>
</dbReference>
<dbReference type="AlphaFoldDB" id="A0A8H7LD88"/>
<keyword evidence="2" id="KW-1185">Reference proteome</keyword>
<sequence length="455" mass="52043">MEDSTDFEILDLENVADCNAEEEQSSDTETSTVCDTTDLQESEMYHGVMVKPLSSFGEFEIDPKSQDWQWACDRTSGKVHKDMKTVSTLYNQNLNLPPAALEFIKQSPKLQEEARWEELKAVFYGIYPKRAHSRVFAKLANVSILEALRIVCNKTSSFAHEAILKPINNVACNEYLAKSINCAIETMRSVAESAIQPAEEALDLAQKALDGYNTYTFDESLISEGSQVGYSPLWNSAIENLQLHKRRYIEARAFAFQLEDATARYEKRTQWIHIKASPIFPSDEVDLLFAQLNRLSKLDDTPFENTCEEIQSAYSQQMEIFKAGLHRFGTGPFRELDSLHNSERFQAYDFWVPYQRSSPQMCTTLFRNTFVEAPPDSSYFFVSTPDVLGFPKLHHKIRVYIDVLEAGKPEEEYGSEISFFSVFEPYEFCLNCFESGHGKSLCRKLKRGYGVIIQK</sequence>